<dbReference type="Proteomes" id="UP000037122">
    <property type="component" value="Unassembled WGS sequence"/>
</dbReference>
<proteinExistence type="predicted"/>
<sequence length="85" mass="9665">MGFIIYKYEARECWVQRVQLQPAADATNQDTLRCATRQWPVLGWKPPSGPESLLEIKGKPLCGTPQHIVQSFVGKTNFVGKKRKH</sequence>
<evidence type="ECO:0000313" key="1">
    <source>
        <dbReference type="EMBL" id="KND96712.1"/>
    </source>
</evidence>
<organism evidence="1 2">
    <name type="scientific">Candidozyma auris</name>
    <name type="common">Yeast</name>
    <name type="synonym">Candida auris</name>
    <dbReference type="NCBI Taxonomy" id="498019"/>
    <lineage>
        <taxon>Eukaryota</taxon>
        <taxon>Fungi</taxon>
        <taxon>Dikarya</taxon>
        <taxon>Ascomycota</taxon>
        <taxon>Saccharomycotina</taxon>
        <taxon>Pichiomycetes</taxon>
        <taxon>Metschnikowiaceae</taxon>
        <taxon>Candidozyma</taxon>
    </lineage>
</organism>
<dbReference type="EMBL" id="LGST01000050">
    <property type="protein sequence ID" value="KND96712.1"/>
    <property type="molecule type" value="Genomic_DNA"/>
</dbReference>
<accession>A0A0L0NRB2</accession>
<protein>
    <submittedName>
        <fullName evidence="1">Uncharacterized protein</fullName>
    </submittedName>
</protein>
<dbReference type="VEuPathDB" id="FungiDB:QG37_06824"/>
<reference evidence="2" key="1">
    <citation type="journal article" date="2015" name="BMC Genomics">
        <title>Draft genome of a commonly misdiagnosed multidrug resistant pathogen Candida auris.</title>
        <authorList>
            <person name="Chatterjee S."/>
            <person name="Alampalli S.V."/>
            <person name="Nageshan R.K."/>
            <person name="Chettiar S.T."/>
            <person name="Joshi S."/>
            <person name="Tatu U.S."/>
        </authorList>
    </citation>
    <scope>NUCLEOTIDE SEQUENCE [LARGE SCALE GENOMIC DNA]</scope>
    <source>
        <strain evidence="2">6684</strain>
    </source>
</reference>
<evidence type="ECO:0000313" key="2">
    <source>
        <dbReference type="Proteomes" id="UP000037122"/>
    </source>
</evidence>
<comment type="caution">
    <text evidence="1">The sequence shown here is derived from an EMBL/GenBank/DDBJ whole genome shotgun (WGS) entry which is preliminary data.</text>
</comment>
<dbReference type="AlphaFoldDB" id="A0A0L0NRB2"/>
<gene>
    <name evidence="1" type="ORF">QG37_06824</name>
</gene>
<name>A0A0L0NRB2_CANAR</name>